<dbReference type="InterPro" id="IPR007343">
    <property type="entry name" value="Uncharacterised_pept_Zn_put"/>
</dbReference>
<evidence type="ECO:0000256" key="4">
    <source>
        <dbReference type="ARBA" id="ARBA00023136"/>
    </source>
</evidence>
<gene>
    <name evidence="6" type="ORF">BKA02_000801</name>
</gene>
<comment type="subcellular location">
    <subcellularLocation>
        <location evidence="1">Membrane</location>
        <topology evidence="1">Single-pass membrane protein</topology>
    </subcellularLocation>
</comment>
<dbReference type="Proteomes" id="UP000552045">
    <property type="component" value="Unassembled WGS sequence"/>
</dbReference>
<evidence type="ECO:0000256" key="2">
    <source>
        <dbReference type="ARBA" id="ARBA00022692"/>
    </source>
</evidence>
<keyword evidence="4 5" id="KW-0472">Membrane</keyword>
<dbReference type="PANTHER" id="PTHR30168:SF0">
    <property type="entry name" value="INNER MEMBRANE PROTEIN"/>
    <property type="match status" value="1"/>
</dbReference>
<dbReference type="Pfam" id="PF04228">
    <property type="entry name" value="Zn_peptidase"/>
    <property type="match status" value="1"/>
</dbReference>
<feature type="transmembrane region" description="Helical" evidence="5">
    <location>
        <begin position="21"/>
        <end position="42"/>
    </location>
</feature>
<name>A0A7Y9ETZ3_9MICO</name>
<dbReference type="AlphaFoldDB" id="A0A7Y9ETZ3"/>
<protein>
    <recommendedName>
        <fullName evidence="8">Neutral zinc metallopeptidase</fullName>
    </recommendedName>
</protein>
<proteinExistence type="predicted"/>
<keyword evidence="7" id="KW-1185">Reference proteome</keyword>
<accession>A0A7Y9ETZ3</accession>
<evidence type="ECO:0000313" key="7">
    <source>
        <dbReference type="Proteomes" id="UP000552045"/>
    </source>
</evidence>
<keyword evidence="3 5" id="KW-1133">Transmembrane helix</keyword>
<evidence type="ECO:0000256" key="1">
    <source>
        <dbReference type="ARBA" id="ARBA00004167"/>
    </source>
</evidence>
<organism evidence="6 7">
    <name type="scientific">Microbacterium pseudoresistens</name>
    <dbReference type="NCBI Taxonomy" id="640634"/>
    <lineage>
        <taxon>Bacteria</taxon>
        <taxon>Bacillati</taxon>
        <taxon>Actinomycetota</taxon>
        <taxon>Actinomycetes</taxon>
        <taxon>Micrococcales</taxon>
        <taxon>Microbacteriaceae</taxon>
        <taxon>Microbacterium</taxon>
    </lineage>
</organism>
<evidence type="ECO:0000256" key="3">
    <source>
        <dbReference type="ARBA" id="ARBA00022989"/>
    </source>
</evidence>
<dbReference type="RefSeq" id="WP_179431536.1">
    <property type="nucleotide sequence ID" value="NZ_BAABLC010000007.1"/>
</dbReference>
<comment type="caution">
    <text evidence="6">The sequence shown here is derived from an EMBL/GenBank/DDBJ whole genome shotgun (WGS) entry which is preliminary data.</text>
</comment>
<dbReference type="PANTHER" id="PTHR30168">
    <property type="entry name" value="PUTATIVE MEMBRANE PROTEIN YPFJ"/>
    <property type="match status" value="1"/>
</dbReference>
<evidence type="ECO:0008006" key="8">
    <source>
        <dbReference type="Google" id="ProtNLM"/>
    </source>
</evidence>
<dbReference type="EMBL" id="JACCBH010000001">
    <property type="protein sequence ID" value="NYD53746.1"/>
    <property type="molecule type" value="Genomic_DNA"/>
</dbReference>
<dbReference type="GO" id="GO:0016020">
    <property type="term" value="C:membrane"/>
    <property type="evidence" value="ECO:0007669"/>
    <property type="project" value="UniProtKB-SubCell"/>
</dbReference>
<evidence type="ECO:0000313" key="6">
    <source>
        <dbReference type="EMBL" id="NYD53746.1"/>
    </source>
</evidence>
<keyword evidence="2 5" id="KW-0812">Transmembrane</keyword>
<evidence type="ECO:0000256" key="5">
    <source>
        <dbReference type="SAM" id="Phobius"/>
    </source>
</evidence>
<reference evidence="6 7" key="1">
    <citation type="submission" date="2020-07" db="EMBL/GenBank/DDBJ databases">
        <title>Sequencing the genomes of 1000 actinobacteria strains.</title>
        <authorList>
            <person name="Klenk H.-P."/>
        </authorList>
    </citation>
    <scope>NUCLEOTIDE SEQUENCE [LARGE SCALE GENOMIC DNA]</scope>
    <source>
        <strain evidence="6 7">DSM 22185</strain>
    </source>
</reference>
<sequence length="293" mass="30952">MTFNPNADVSENKARRRGRNAAIAGGSVVGVGAIAVMLLNMFTGVDLSGFFGGGQAAPAGGSQSTNGSVIAQCETGADANERDDCRIASTSLVLDDFWAAQVQGYRAPTLTVVDGSTPTPCGTASNQVGPFYCPPDEGVYIDPTFFDLLRQRFGASAGALAQVYILSHEYGHHIQNITGIMSAHPNNGTGPESNGVRTELQADCYAGAFIADMAEQKDDNGQPYMKAPTEKELEDAVNAAAAVGDDHIQQMSGFTNPESWTHGSSEQRMRWFATGYKFGLERCDTFSVAGGDL</sequence>